<dbReference type="AlphaFoldDB" id="A0A9D2BH37"/>
<reference evidence="1" key="2">
    <citation type="submission" date="2021-04" db="EMBL/GenBank/DDBJ databases">
        <authorList>
            <person name="Gilroy R."/>
        </authorList>
    </citation>
    <scope>NUCLEOTIDE SEQUENCE</scope>
    <source>
        <strain evidence="1">ChiGjej6B6-14162</strain>
    </source>
</reference>
<dbReference type="InterPro" id="IPR010106">
    <property type="entry name" value="RpnA"/>
</dbReference>
<dbReference type="NCBIfam" id="TIGR01784">
    <property type="entry name" value="T_den_put_tspse"/>
    <property type="match status" value="1"/>
</dbReference>
<evidence type="ECO:0000313" key="1">
    <source>
        <dbReference type="EMBL" id="HIX75853.1"/>
    </source>
</evidence>
<accession>A0A9D2BH37</accession>
<dbReference type="PANTHER" id="PTHR41317:SF1">
    <property type="entry name" value="PD-(D_E)XK NUCLEASE FAMILY TRANSPOSASE"/>
    <property type="match status" value="1"/>
</dbReference>
<comment type="caution">
    <text evidence="1">The sequence shown here is derived from an EMBL/GenBank/DDBJ whole genome shotgun (WGS) entry which is preliminary data.</text>
</comment>
<proteinExistence type="predicted"/>
<reference evidence="1" key="1">
    <citation type="journal article" date="2021" name="PeerJ">
        <title>Extensive microbial diversity within the chicken gut microbiome revealed by metagenomics and culture.</title>
        <authorList>
            <person name="Gilroy R."/>
            <person name="Ravi A."/>
            <person name="Getino M."/>
            <person name="Pursley I."/>
            <person name="Horton D.L."/>
            <person name="Alikhan N.F."/>
            <person name="Baker D."/>
            <person name="Gharbi K."/>
            <person name="Hall N."/>
            <person name="Watson M."/>
            <person name="Adriaenssens E.M."/>
            <person name="Foster-Nyarko E."/>
            <person name="Jarju S."/>
            <person name="Secka A."/>
            <person name="Antonio M."/>
            <person name="Oren A."/>
            <person name="Chaudhuri R.R."/>
            <person name="La Ragione R."/>
            <person name="Hildebrand F."/>
            <person name="Pallen M.J."/>
        </authorList>
    </citation>
    <scope>NUCLEOTIDE SEQUENCE</scope>
    <source>
        <strain evidence="1">ChiGjej6B6-14162</strain>
    </source>
</reference>
<organism evidence="1 2">
    <name type="scientific">Candidatus Parabacteroides intestinipullorum</name>
    <dbReference type="NCBI Taxonomy" id="2838723"/>
    <lineage>
        <taxon>Bacteria</taxon>
        <taxon>Pseudomonadati</taxon>
        <taxon>Bacteroidota</taxon>
        <taxon>Bacteroidia</taxon>
        <taxon>Bacteroidales</taxon>
        <taxon>Tannerellaceae</taxon>
        <taxon>Parabacteroides</taxon>
    </lineage>
</organism>
<name>A0A9D2BH37_9BACT</name>
<sequence>MEKSVFISPFVDRGFKILFGQENSKVLLIDLLNDLLDGERHIEDLEYMNSELPPETTDGRTAVFDLRCRDRDGSIFIVEMQNCDQPYIYERGLYYICRAIASQDKVGDKWKFNIVPVYGIFFLNFESGKTNKVRTDIVLADRDTGNPVSNMIREIFIEFPLFDKTEQDCATPLDYWLYNLKHMEQLESLPFKGQKALFQRLEELARIVNMNKKERDEYEACLKVYRDQYNTWNYMKERALEEGRAEGRIEGISEGFEKGKKEVAHKMKQSGMSLAVIAQCTGLSIEEIEQLD</sequence>
<evidence type="ECO:0000313" key="2">
    <source>
        <dbReference type="Proteomes" id="UP000886740"/>
    </source>
</evidence>
<dbReference type="EMBL" id="DXEL01000085">
    <property type="protein sequence ID" value="HIX75853.1"/>
    <property type="molecule type" value="Genomic_DNA"/>
</dbReference>
<dbReference type="PANTHER" id="PTHR41317">
    <property type="entry name" value="PD-(D_E)XK NUCLEASE FAMILY TRANSPOSASE"/>
    <property type="match status" value="1"/>
</dbReference>
<protein>
    <submittedName>
        <fullName evidence="1">Rpn family recombination-promoting nuclease/putative transposase</fullName>
    </submittedName>
</protein>
<dbReference type="Pfam" id="PF12784">
    <property type="entry name" value="PDDEXK_2"/>
    <property type="match status" value="1"/>
</dbReference>
<gene>
    <name evidence="1" type="ORF">H9977_12595</name>
</gene>
<dbReference type="Proteomes" id="UP000886740">
    <property type="component" value="Unassembled WGS sequence"/>
</dbReference>